<dbReference type="EMBL" id="LGLK01000057">
    <property type="protein sequence ID" value="KPC17344.1"/>
    <property type="molecule type" value="Genomic_DNA"/>
</dbReference>
<comment type="caution">
    <text evidence="1">The sequence shown here is derived from an EMBL/GenBank/DDBJ whole genome shotgun (WGS) entry which is preliminary data.</text>
</comment>
<sequence length="42" mass="4774">MALPAGEFDTGQAILDPHLVLVDEVDLIWSERWPNKVWAIVE</sequence>
<dbReference type="Proteomes" id="UP000037943">
    <property type="component" value="Unassembled WGS sequence"/>
</dbReference>
<accession>A0ABR5KRC1</accession>
<evidence type="ECO:0000313" key="2">
    <source>
        <dbReference type="Proteomes" id="UP000037943"/>
    </source>
</evidence>
<gene>
    <name evidence="1" type="ORF">AC499_0546</name>
</gene>
<evidence type="ECO:0000313" key="1">
    <source>
        <dbReference type="EMBL" id="KPC17344.1"/>
    </source>
</evidence>
<organism evidence="1 2">
    <name type="scientific">Pseudomonas amygdali pv. lachrymans</name>
    <name type="common">Pseudomonas syringae pv. lachrymans</name>
    <dbReference type="NCBI Taxonomy" id="53707"/>
    <lineage>
        <taxon>Bacteria</taxon>
        <taxon>Pseudomonadati</taxon>
        <taxon>Pseudomonadota</taxon>
        <taxon>Gammaproteobacteria</taxon>
        <taxon>Pseudomonadales</taxon>
        <taxon>Pseudomonadaceae</taxon>
        <taxon>Pseudomonas</taxon>
        <taxon>Pseudomonas amygdali</taxon>
    </lineage>
</organism>
<keyword evidence="2" id="KW-1185">Reference proteome</keyword>
<reference evidence="1 2" key="1">
    <citation type="submission" date="2015-10" db="EMBL/GenBank/DDBJ databases">
        <title>Comparative genomics and high-throughput reverse genetic screens identify a new phytobacterial MAMP and an Arabidopsis receptor required for immune elicitation.</title>
        <authorList>
            <person name="Mott G.A."/>
            <person name="Thakur S."/>
            <person name="Wang P.W."/>
            <person name="Desveaux D."/>
            <person name="Guttman D.S."/>
        </authorList>
    </citation>
    <scope>NUCLEOTIDE SEQUENCE [LARGE SCALE GENOMIC DNA]</scope>
    <source>
        <strain evidence="1 2">107</strain>
    </source>
</reference>
<proteinExistence type="predicted"/>
<name>A0ABR5KRC1_PSEAV</name>
<protein>
    <submittedName>
        <fullName evidence="1">Uncharacterized protein</fullName>
    </submittedName>
</protein>